<feature type="transmembrane region" description="Helical" evidence="13">
    <location>
        <begin position="109"/>
        <end position="132"/>
    </location>
</feature>
<evidence type="ECO:0000256" key="13">
    <source>
        <dbReference type="SAM" id="Phobius"/>
    </source>
</evidence>
<feature type="compositionally biased region" description="Polar residues" evidence="12">
    <location>
        <begin position="400"/>
        <end position="413"/>
    </location>
</feature>
<keyword evidence="9 13" id="KW-0472">Membrane</keyword>
<dbReference type="EMBL" id="JABANP010000372">
    <property type="protein sequence ID" value="KAF4683364.1"/>
    <property type="molecule type" value="Genomic_DNA"/>
</dbReference>
<feature type="transmembrane region" description="Helical" evidence="13">
    <location>
        <begin position="80"/>
        <end position="97"/>
    </location>
</feature>
<feature type="transmembrane region" description="Helical" evidence="13">
    <location>
        <begin position="139"/>
        <end position="162"/>
    </location>
</feature>
<dbReference type="PANTHER" id="PTHR10027">
    <property type="entry name" value="CALCIUM-ACTIVATED POTASSIUM CHANNEL ALPHA CHAIN"/>
    <property type="match status" value="1"/>
</dbReference>
<dbReference type="GO" id="GO:0005267">
    <property type="term" value="F:potassium channel activity"/>
    <property type="evidence" value="ECO:0007669"/>
    <property type="project" value="UniProtKB-KW"/>
</dbReference>
<keyword evidence="3" id="KW-0633">Potassium transport</keyword>
<keyword evidence="10 17" id="KW-0407">Ion channel</keyword>
<evidence type="ECO:0000259" key="15">
    <source>
        <dbReference type="Pfam" id="PF07885"/>
    </source>
</evidence>
<feature type="transmembrane region" description="Helical" evidence="13">
    <location>
        <begin position="182"/>
        <end position="200"/>
    </location>
</feature>
<feature type="transmembrane region" description="Helical" evidence="13">
    <location>
        <begin position="31"/>
        <end position="51"/>
    </location>
</feature>
<evidence type="ECO:0000313" key="18">
    <source>
        <dbReference type="Proteomes" id="UP000541610"/>
    </source>
</evidence>
<feature type="transmembrane region" description="Helical" evidence="13">
    <location>
        <begin position="327"/>
        <end position="347"/>
    </location>
</feature>
<protein>
    <submittedName>
        <fullName evidence="17">Calcium-activated potassium channel subunit alpha-1</fullName>
    </submittedName>
</protein>
<dbReference type="InterPro" id="IPR047871">
    <property type="entry name" value="K_chnl_Slo-like"/>
</dbReference>
<dbReference type="InterPro" id="IPR013099">
    <property type="entry name" value="K_chnl_dom"/>
</dbReference>
<evidence type="ECO:0000256" key="3">
    <source>
        <dbReference type="ARBA" id="ARBA00022538"/>
    </source>
</evidence>
<name>A0A7J6NHW8_PEROL</name>
<feature type="domain" description="Calcium-activated potassium channel BK alpha subunit" evidence="14">
    <location>
        <begin position="556"/>
        <end position="657"/>
    </location>
</feature>
<evidence type="ECO:0000256" key="9">
    <source>
        <dbReference type="ARBA" id="ARBA00023136"/>
    </source>
</evidence>
<evidence type="ECO:0000259" key="14">
    <source>
        <dbReference type="Pfam" id="PF03493"/>
    </source>
</evidence>
<feature type="compositionally biased region" description="Polar residues" evidence="12">
    <location>
        <begin position="1183"/>
        <end position="1192"/>
    </location>
</feature>
<evidence type="ECO:0000256" key="8">
    <source>
        <dbReference type="ARBA" id="ARBA00023065"/>
    </source>
</evidence>
<dbReference type="Pfam" id="PF07885">
    <property type="entry name" value="Ion_trans_2"/>
    <property type="match status" value="1"/>
</dbReference>
<feature type="region of interest" description="Disordered" evidence="12">
    <location>
        <begin position="1177"/>
        <end position="1201"/>
    </location>
</feature>
<keyword evidence="6" id="KW-0630">Potassium</keyword>
<evidence type="ECO:0000256" key="12">
    <source>
        <dbReference type="SAM" id="MobiDB-lite"/>
    </source>
</evidence>
<dbReference type="OrthoDB" id="10035564at2759"/>
<evidence type="ECO:0000256" key="2">
    <source>
        <dbReference type="ARBA" id="ARBA00022448"/>
    </source>
</evidence>
<evidence type="ECO:0000256" key="5">
    <source>
        <dbReference type="ARBA" id="ARBA00022826"/>
    </source>
</evidence>
<dbReference type="InterPro" id="IPR003148">
    <property type="entry name" value="RCK_N"/>
</dbReference>
<sequence>MSATPAVQSNNGVVCGDDCAFPTLSNFISSLQLAGIIWFSAVCGSTIFFIVRKRLFSQRPGVVSGRIVALNNTVLASIKYNGVLIFFCSAYCILYVMRVQNQAAYEYEYQLELLICVVLAFFSLLQLAAATITGLEAAIYVWFSALIVDALIISSPVGLSSIEVAVLDEDRSSPGVVEFKLRKTWFSLCFLASIRIALLWRKRQEMVAASEGLENLKSQVFSIVISCFAVLFCFTCLIHVAEAMGVDRSESSAREEAYRRGLDPNTLTAEELSELGSSSVFWGSSLLEDYPAYDKWGVLTAVYFVCVTVSTVGYGDIAPDTVLGRSFTLLSVLSGIIGFSIATHHLAQIYMMNKRGGGNYRGIGSGHIVITGNPSAENLKAVLLEIFHPDHCVSDEPDKSNQSVETRQSSNTPLSLASRLSKWFPKAAGDWGDRTPDVVVLLPHNSRAEPAIRSWLKEKRQQDISSKVWVLKGSVFSALDMQQRCVAHRAKAFLILPPELMEISASEAIREDTENVVRCVSVRRHAWQSHIVVMLLLSEHKELITAAVLPSERIDAICLDALQLGIIGKNCQIPGFMTIVSNLCKTFGDDDLLLDDCVDEFGNARPPSNWLAEYDRGLSMELYEVLLSPAYSRKTFIQVADDIYNRNDKGSVILIGLVEFEEEDGRASRQVVLNPHYNHRIDPEKIVYGVFIAPSVNEIQQQQPAAARSANRAKYVQVSCGQIFRISSLTPAEDVSDDYNDIEGGRMYRYVAEYSGALLLLLMSPVARLLSAILVRRLDPPRQEREIEEQELREIAAALLDPEERAQDFDRSLTAGFPVWDAALAEKVRSKEHLMKAEGARRGKVEAALNVVRAGKMAIEEAASSCGVTLDQLQSGSGQAFIPPPVDVLVRGGHIVFLSVAGTGDSGKSVSMPLGIAKFVEPLRSQYTKQPRPIVVVASSLPKDWHEVRSITDVYFVEGNPVSPFDLSRAGVLSAWAIVIHQAPDNSLGDADGGENEMVDADAGDGGSSGGGLTGLAAGDGMTDPGGDMVDADAIFVVKLLEAQLDRTAPYRSESPRPMIFVELVKGENAKFIPLDPTSAPTRSADSRGSNYQLGIEVYRSPRYMSGSVFLNSIFSNLGVNILYNSSLLTLIEELITAPSLAVKISPEWAGRPFHVLYTFLLHRHNLTAIALKRVTPKRRSQAGRTSVTQGQRRSRSRNSRRSQAWIDTDFDEEFFLDVDKAGESGLWEALGLRIKRLMGELVETRRQRKPEPAPDEFIVTAPYADAILSVQDRVICLAGKHQFGKALPTGRS</sequence>
<dbReference type="Proteomes" id="UP000541610">
    <property type="component" value="Unassembled WGS sequence"/>
</dbReference>
<keyword evidence="2" id="KW-0813">Transport</keyword>
<evidence type="ECO:0000259" key="16">
    <source>
        <dbReference type="Pfam" id="PF22614"/>
    </source>
</evidence>
<keyword evidence="8" id="KW-0406">Ion transport</keyword>
<keyword evidence="7 13" id="KW-1133">Transmembrane helix</keyword>
<dbReference type="InterPro" id="IPR003929">
    <property type="entry name" value="K_chnl_BK_asu"/>
</dbReference>
<feature type="transmembrane region" description="Helical" evidence="13">
    <location>
        <begin position="220"/>
        <end position="241"/>
    </location>
</feature>
<accession>A0A7J6NHW8</accession>
<organism evidence="17 18">
    <name type="scientific">Perkinsus olseni</name>
    <name type="common">Perkinsus atlanticus</name>
    <dbReference type="NCBI Taxonomy" id="32597"/>
    <lineage>
        <taxon>Eukaryota</taxon>
        <taxon>Sar</taxon>
        <taxon>Alveolata</taxon>
        <taxon>Perkinsozoa</taxon>
        <taxon>Perkinsea</taxon>
        <taxon>Perkinsida</taxon>
        <taxon>Perkinsidae</taxon>
        <taxon>Perkinsus</taxon>
    </lineage>
</organism>
<evidence type="ECO:0000256" key="7">
    <source>
        <dbReference type="ARBA" id="ARBA00022989"/>
    </source>
</evidence>
<evidence type="ECO:0000313" key="17">
    <source>
        <dbReference type="EMBL" id="KAF4683364.1"/>
    </source>
</evidence>
<comment type="subcellular location">
    <subcellularLocation>
        <location evidence="1">Membrane</location>
        <topology evidence="1">Multi-pass membrane protein</topology>
    </subcellularLocation>
</comment>
<dbReference type="PANTHER" id="PTHR10027:SF10">
    <property type="entry name" value="SLOWPOKE 2, ISOFORM D"/>
    <property type="match status" value="1"/>
</dbReference>
<dbReference type="Pfam" id="PF03493">
    <property type="entry name" value="BK_channel_a"/>
    <property type="match status" value="1"/>
</dbReference>
<dbReference type="Gene3D" id="1.10.287.70">
    <property type="match status" value="1"/>
</dbReference>
<comment type="catalytic activity">
    <reaction evidence="11">
        <text>K(+)(in) = K(+)(out)</text>
        <dbReference type="Rhea" id="RHEA:29463"/>
        <dbReference type="ChEBI" id="CHEBI:29103"/>
    </reaction>
</comment>
<evidence type="ECO:0000256" key="1">
    <source>
        <dbReference type="ARBA" id="ARBA00004141"/>
    </source>
</evidence>
<feature type="transmembrane region" description="Helical" evidence="13">
    <location>
        <begin position="296"/>
        <end position="315"/>
    </location>
</feature>
<evidence type="ECO:0000256" key="10">
    <source>
        <dbReference type="ARBA" id="ARBA00023303"/>
    </source>
</evidence>
<comment type="caution">
    <text evidence="17">The sequence shown here is derived from an EMBL/GenBank/DDBJ whole genome shotgun (WGS) entry which is preliminary data.</text>
</comment>
<keyword evidence="4 13" id="KW-0812">Transmembrane</keyword>
<feature type="domain" description="RCK N-terminal" evidence="16">
    <location>
        <begin position="913"/>
        <end position="990"/>
    </location>
</feature>
<dbReference type="GO" id="GO:0016020">
    <property type="term" value="C:membrane"/>
    <property type="evidence" value="ECO:0007669"/>
    <property type="project" value="UniProtKB-SubCell"/>
</dbReference>
<feature type="domain" description="Potassium channel" evidence="15">
    <location>
        <begin position="293"/>
        <end position="349"/>
    </location>
</feature>
<gene>
    <name evidence="17" type="primary">KCNMA1_3</name>
    <name evidence="17" type="ORF">FOZ60_009252</name>
</gene>
<proteinExistence type="predicted"/>
<reference evidence="17 18" key="1">
    <citation type="submission" date="2020-04" db="EMBL/GenBank/DDBJ databases">
        <title>Perkinsus olseni comparative genomics.</title>
        <authorList>
            <person name="Bogema D.R."/>
        </authorList>
    </citation>
    <scope>NUCLEOTIDE SEQUENCE [LARGE SCALE GENOMIC DNA]</scope>
    <source>
        <strain evidence="17">00978-12</strain>
    </source>
</reference>
<evidence type="ECO:0000256" key="6">
    <source>
        <dbReference type="ARBA" id="ARBA00022958"/>
    </source>
</evidence>
<evidence type="ECO:0000256" key="4">
    <source>
        <dbReference type="ARBA" id="ARBA00022692"/>
    </source>
</evidence>
<feature type="region of interest" description="Disordered" evidence="12">
    <location>
        <begin position="394"/>
        <end position="413"/>
    </location>
</feature>
<dbReference type="Pfam" id="PF22614">
    <property type="entry name" value="Slo-like_RCK"/>
    <property type="match status" value="1"/>
</dbReference>
<keyword evidence="5" id="KW-0631">Potassium channel</keyword>
<evidence type="ECO:0000256" key="11">
    <source>
        <dbReference type="ARBA" id="ARBA00034430"/>
    </source>
</evidence>
<dbReference type="SUPFAM" id="SSF81324">
    <property type="entry name" value="Voltage-gated potassium channels"/>
    <property type="match status" value="1"/>
</dbReference>